<dbReference type="EMBL" id="AP014959">
    <property type="protein sequence ID" value="BAS84607.1"/>
    <property type="molecule type" value="Genomic_DNA"/>
</dbReference>
<accession>A0A0P0VZA1</accession>
<keyword evidence="2" id="KW-1185">Reference proteome</keyword>
<name>A0A0P0VZA1_ORYSJ</name>
<dbReference type="Gramene" id="Os03t0401333-00">
    <property type="protein sequence ID" value="Os03t0401333-00"/>
    <property type="gene ID" value="Os03g0401333"/>
</dbReference>
<dbReference type="PaxDb" id="39947-A0A0P0VZA1"/>
<organism evidence="1 2">
    <name type="scientific">Oryza sativa subsp. japonica</name>
    <name type="common">Rice</name>
    <dbReference type="NCBI Taxonomy" id="39947"/>
    <lineage>
        <taxon>Eukaryota</taxon>
        <taxon>Viridiplantae</taxon>
        <taxon>Streptophyta</taxon>
        <taxon>Embryophyta</taxon>
        <taxon>Tracheophyta</taxon>
        <taxon>Spermatophyta</taxon>
        <taxon>Magnoliopsida</taxon>
        <taxon>Liliopsida</taxon>
        <taxon>Poales</taxon>
        <taxon>Poaceae</taxon>
        <taxon>BOP clade</taxon>
        <taxon>Oryzoideae</taxon>
        <taxon>Oryzeae</taxon>
        <taxon>Oryzinae</taxon>
        <taxon>Oryza</taxon>
        <taxon>Oryza sativa</taxon>
    </lineage>
</organism>
<dbReference type="AlphaFoldDB" id="A0A0P0VZA1"/>
<gene>
    <name evidence="1" type="ordered locus">Os03g0401333</name>
    <name evidence="1" type="ORF">OSNPB_030401333</name>
</gene>
<proteinExistence type="predicted"/>
<evidence type="ECO:0000313" key="1">
    <source>
        <dbReference type="EMBL" id="BAS84607.1"/>
    </source>
</evidence>
<reference evidence="1 2" key="3">
    <citation type="journal article" date="2013" name="Rice">
        <title>Improvement of the Oryza sativa Nipponbare reference genome using next generation sequence and optical map data.</title>
        <authorList>
            <person name="Kawahara Y."/>
            <person name="de la Bastide M."/>
            <person name="Hamilton J.P."/>
            <person name="Kanamori H."/>
            <person name="McCombie W.R."/>
            <person name="Ouyang S."/>
            <person name="Schwartz D.C."/>
            <person name="Tanaka T."/>
            <person name="Wu J."/>
            <person name="Zhou S."/>
            <person name="Childs K.L."/>
            <person name="Davidson R.M."/>
            <person name="Lin H."/>
            <person name="Quesada-Ocampo L."/>
            <person name="Vaillancourt B."/>
            <person name="Sakai H."/>
            <person name="Lee S.S."/>
            <person name="Kim J."/>
            <person name="Numa H."/>
            <person name="Itoh T."/>
            <person name="Buell C.R."/>
            <person name="Matsumoto T."/>
        </authorList>
    </citation>
    <scope>NUCLEOTIDE SEQUENCE [LARGE SCALE GENOMIC DNA]</scope>
    <source>
        <strain evidence="2">cv. Nipponbare</strain>
    </source>
</reference>
<reference evidence="1 2" key="2">
    <citation type="journal article" date="2013" name="Plant Cell Physiol.">
        <title>Rice Annotation Project Database (RAP-DB): an integrative and interactive database for rice genomics.</title>
        <authorList>
            <person name="Sakai H."/>
            <person name="Lee S.S."/>
            <person name="Tanaka T."/>
            <person name="Numa H."/>
            <person name="Kim J."/>
            <person name="Kawahara Y."/>
            <person name="Wakimoto H."/>
            <person name="Yang C.C."/>
            <person name="Iwamoto M."/>
            <person name="Abe T."/>
            <person name="Yamada Y."/>
            <person name="Muto A."/>
            <person name="Inokuchi H."/>
            <person name="Ikemura T."/>
            <person name="Matsumoto T."/>
            <person name="Sasaki T."/>
            <person name="Itoh T."/>
        </authorList>
    </citation>
    <scope>NUCLEOTIDE SEQUENCE [LARGE SCALE GENOMIC DNA]</scope>
    <source>
        <strain evidence="2">cv. Nipponbare</strain>
    </source>
</reference>
<evidence type="ECO:0000313" key="2">
    <source>
        <dbReference type="Proteomes" id="UP000059680"/>
    </source>
</evidence>
<protein>
    <submittedName>
        <fullName evidence="1">Os03g0401333 protein</fullName>
    </submittedName>
</protein>
<dbReference type="InParanoid" id="A0A0P0VZA1"/>
<sequence>MDSTTVRPNASTSLSYLHKSTLGVADVTVELTVADTVHLRGDPADVAIQVVLLNKVKHLLELSLLLLVLRWVAMVTTDNHKVNQLLQARVATIQLNQTSQVLDTVKTSHGEDDWLVPVLQHKLVLVVVNFAVEQLLNLWVEGGEPLTRLRVREVDGHVRTRRDNVKLRVKNINTVDNTVQTRHGECHVRLILTNKILLSGNLLEGTGDDEVSVVHRNQVSCELA</sequence>
<dbReference type="Proteomes" id="UP000059680">
    <property type="component" value="Chromosome 3"/>
</dbReference>
<reference evidence="2" key="1">
    <citation type="journal article" date="2005" name="Nature">
        <title>The map-based sequence of the rice genome.</title>
        <authorList>
            <consortium name="International rice genome sequencing project (IRGSP)"/>
            <person name="Matsumoto T."/>
            <person name="Wu J."/>
            <person name="Kanamori H."/>
            <person name="Katayose Y."/>
            <person name="Fujisawa M."/>
            <person name="Namiki N."/>
            <person name="Mizuno H."/>
            <person name="Yamamoto K."/>
            <person name="Antonio B.A."/>
            <person name="Baba T."/>
            <person name="Sakata K."/>
            <person name="Nagamura Y."/>
            <person name="Aoki H."/>
            <person name="Arikawa K."/>
            <person name="Arita K."/>
            <person name="Bito T."/>
            <person name="Chiden Y."/>
            <person name="Fujitsuka N."/>
            <person name="Fukunaka R."/>
            <person name="Hamada M."/>
            <person name="Harada C."/>
            <person name="Hayashi A."/>
            <person name="Hijishita S."/>
            <person name="Honda M."/>
            <person name="Hosokawa S."/>
            <person name="Ichikawa Y."/>
            <person name="Idonuma A."/>
            <person name="Iijima M."/>
            <person name="Ikeda M."/>
            <person name="Ikeno M."/>
            <person name="Ito K."/>
            <person name="Ito S."/>
            <person name="Ito T."/>
            <person name="Ito Y."/>
            <person name="Ito Y."/>
            <person name="Iwabuchi A."/>
            <person name="Kamiya K."/>
            <person name="Karasawa W."/>
            <person name="Kurita K."/>
            <person name="Katagiri S."/>
            <person name="Kikuta A."/>
            <person name="Kobayashi H."/>
            <person name="Kobayashi N."/>
            <person name="Machita K."/>
            <person name="Maehara T."/>
            <person name="Masukawa M."/>
            <person name="Mizubayashi T."/>
            <person name="Mukai Y."/>
            <person name="Nagasaki H."/>
            <person name="Nagata Y."/>
            <person name="Naito S."/>
            <person name="Nakashima M."/>
            <person name="Nakama Y."/>
            <person name="Nakamichi Y."/>
            <person name="Nakamura M."/>
            <person name="Meguro A."/>
            <person name="Negishi M."/>
            <person name="Ohta I."/>
            <person name="Ohta T."/>
            <person name="Okamoto M."/>
            <person name="Ono N."/>
            <person name="Saji S."/>
            <person name="Sakaguchi M."/>
            <person name="Sakai K."/>
            <person name="Shibata M."/>
            <person name="Shimokawa T."/>
            <person name="Song J."/>
            <person name="Takazaki Y."/>
            <person name="Terasawa K."/>
            <person name="Tsugane M."/>
            <person name="Tsuji K."/>
            <person name="Ueda S."/>
            <person name="Waki K."/>
            <person name="Yamagata H."/>
            <person name="Yamamoto M."/>
            <person name="Yamamoto S."/>
            <person name="Yamane H."/>
            <person name="Yoshiki S."/>
            <person name="Yoshihara R."/>
            <person name="Yukawa K."/>
            <person name="Zhong H."/>
            <person name="Yano M."/>
            <person name="Yuan Q."/>
            <person name="Ouyang S."/>
            <person name="Liu J."/>
            <person name="Jones K.M."/>
            <person name="Gansberger K."/>
            <person name="Moffat K."/>
            <person name="Hill J."/>
            <person name="Bera J."/>
            <person name="Fadrosh D."/>
            <person name="Jin S."/>
            <person name="Johri S."/>
            <person name="Kim M."/>
            <person name="Overton L."/>
            <person name="Reardon M."/>
            <person name="Tsitrin T."/>
            <person name="Vuong H."/>
            <person name="Weaver B."/>
            <person name="Ciecko A."/>
            <person name="Tallon L."/>
            <person name="Jackson J."/>
            <person name="Pai G."/>
            <person name="Aken S.V."/>
            <person name="Utterback T."/>
            <person name="Reidmuller S."/>
            <person name="Feldblyum T."/>
            <person name="Hsiao J."/>
            <person name="Zismann V."/>
            <person name="Iobst S."/>
            <person name="de Vazeille A.R."/>
            <person name="Buell C.R."/>
            <person name="Ying K."/>
            <person name="Li Y."/>
            <person name="Lu T."/>
            <person name="Huang Y."/>
            <person name="Zhao Q."/>
            <person name="Feng Q."/>
            <person name="Zhang L."/>
            <person name="Zhu J."/>
            <person name="Weng Q."/>
            <person name="Mu J."/>
            <person name="Lu Y."/>
            <person name="Fan D."/>
            <person name="Liu Y."/>
            <person name="Guan J."/>
            <person name="Zhang Y."/>
            <person name="Yu S."/>
            <person name="Liu X."/>
            <person name="Zhang Y."/>
            <person name="Hong G."/>
            <person name="Han B."/>
            <person name="Choisne N."/>
            <person name="Demange N."/>
            <person name="Orjeda G."/>
            <person name="Samain S."/>
            <person name="Cattolico L."/>
            <person name="Pelletier E."/>
            <person name="Couloux A."/>
            <person name="Segurens B."/>
            <person name="Wincker P."/>
            <person name="D'Hont A."/>
            <person name="Scarpelli C."/>
            <person name="Weissenbach J."/>
            <person name="Salanoubat M."/>
            <person name="Quetier F."/>
            <person name="Yu Y."/>
            <person name="Kim H.R."/>
            <person name="Rambo T."/>
            <person name="Currie J."/>
            <person name="Collura K."/>
            <person name="Luo M."/>
            <person name="Yang T."/>
            <person name="Ammiraju J.S.S."/>
            <person name="Engler F."/>
            <person name="Soderlund C."/>
            <person name="Wing R.A."/>
            <person name="Palmer L.E."/>
            <person name="de la Bastide M."/>
            <person name="Spiegel L."/>
            <person name="Nascimento L."/>
            <person name="Zutavern T."/>
            <person name="O'Shaughnessy A."/>
            <person name="Dike S."/>
            <person name="Dedhia N."/>
            <person name="Preston R."/>
            <person name="Balija V."/>
            <person name="McCombie W.R."/>
            <person name="Chow T."/>
            <person name="Chen H."/>
            <person name="Chung M."/>
            <person name="Chen C."/>
            <person name="Shaw J."/>
            <person name="Wu H."/>
            <person name="Hsiao K."/>
            <person name="Chao Y."/>
            <person name="Chu M."/>
            <person name="Cheng C."/>
            <person name="Hour A."/>
            <person name="Lee P."/>
            <person name="Lin S."/>
            <person name="Lin Y."/>
            <person name="Liou J."/>
            <person name="Liu S."/>
            <person name="Hsing Y."/>
            <person name="Raghuvanshi S."/>
            <person name="Mohanty A."/>
            <person name="Bharti A.K."/>
            <person name="Gaur A."/>
            <person name="Gupta V."/>
            <person name="Kumar D."/>
            <person name="Ravi V."/>
            <person name="Vij S."/>
            <person name="Kapur A."/>
            <person name="Khurana P."/>
            <person name="Khurana P."/>
            <person name="Khurana J.P."/>
            <person name="Tyagi A.K."/>
            <person name="Gaikwad K."/>
            <person name="Singh A."/>
            <person name="Dalal V."/>
            <person name="Srivastava S."/>
            <person name="Dixit A."/>
            <person name="Pal A.K."/>
            <person name="Ghazi I.A."/>
            <person name="Yadav M."/>
            <person name="Pandit A."/>
            <person name="Bhargava A."/>
            <person name="Sureshbabu K."/>
            <person name="Batra K."/>
            <person name="Sharma T.R."/>
            <person name="Mohapatra T."/>
            <person name="Singh N.K."/>
            <person name="Messing J."/>
            <person name="Nelson A.B."/>
            <person name="Fuks G."/>
            <person name="Kavchok S."/>
            <person name="Keizer G."/>
            <person name="Linton E."/>
            <person name="Llaca V."/>
            <person name="Song R."/>
            <person name="Tanyolac B."/>
            <person name="Young S."/>
            <person name="Ho-Il K."/>
            <person name="Hahn J.H."/>
            <person name="Sangsakoo G."/>
            <person name="Vanavichit A."/>
            <person name="de Mattos Luiz.A.T."/>
            <person name="Zimmer P.D."/>
            <person name="Malone G."/>
            <person name="Dellagostin O."/>
            <person name="de Oliveira A.C."/>
            <person name="Bevan M."/>
            <person name="Bancroft I."/>
            <person name="Minx P."/>
            <person name="Cordum H."/>
            <person name="Wilson R."/>
            <person name="Cheng Z."/>
            <person name="Jin W."/>
            <person name="Jiang J."/>
            <person name="Leong S.A."/>
            <person name="Iwama H."/>
            <person name="Gojobori T."/>
            <person name="Itoh T."/>
            <person name="Niimura Y."/>
            <person name="Fujii Y."/>
            <person name="Habara T."/>
            <person name="Sakai H."/>
            <person name="Sato Y."/>
            <person name="Wilson G."/>
            <person name="Kumar K."/>
            <person name="McCouch S."/>
            <person name="Juretic N."/>
            <person name="Hoen D."/>
            <person name="Wright S."/>
            <person name="Bruskiewich R."/>
            <person name="Bureau T."/>
            <person name="Miyao A."/>
            <person name="Hirochika H."/>
            <person name="Nishikawa T."/>
            <person name="Kadowaki K."/>
            <person name="Sugiura M."/>
            <person name="Burr B."/>
            <person name="Sasaki T."/>
        </authorList>
    </citation>
    <scope>NUCLEOTIDE SEQUENCE [LARGE SCALE GENOMIC DNA]</scope>
    <source>
        <strain evidence="2">cv. Nipponbare</strain>
    </source>
</reference>